<gene>
    <name evidence="3" type="ORF">N7532_008717</name>
</gene>
<feature type="chain" id="PRO_5040781606" evidence="2">
    <location>
        <begin position="23"/>
        <end position="214"/>
    </location>
</feature>
<name>A0A9W9EXX0_9EURO</name>
<comment type="caution">
    <text evidence="3">The sequence shown here is derived from an EMBL/GenBank/DDBJ whole genome shotgun (WGS) entry which is preliminary data.</text>
</comment>
<evidence type="ECO:0000256" key="2">
    <source>
        <dbReference type="SAM" id="SignalP"/>
    </source>
</evidence>
<keyword evidence="4" id="KW-1185">Reference proteome</keyword>
<dbReference type="EMBL" id="JAPQKI010000009">
    <property type="protein sequence ID" value="KAJ5090033.1"/>
    <property type="molecule type" value="Genomic_DNA"/>
</dbReference>
<reference evidence="3" key="2">
    <citation type="journal article" date="2023" name="IMA Fungus">
        <title>Comparative genomic study of the Penicillium genus elucidates a diverse pangenome and 15 lateral gene transfer events.</title>
        <authorList>
            <person name="Petersen C."/>
            <person name="Sorensen T."/>
            <person name="Nielsen M.R."/>
            <person name="Sondergaard T.E."/>
            <person name="Sorensen J.L."/>
            <person name="Fitzpatrick D.A."/>
            <person name="Frisvad J.C."/>
            <person name="Nielsen K.L."/>
        </authorList>
    </citation>
    <scope>NUCLEOTIDE SEQUENCE</scope>
    <source>
        <strain evidence="3">IBT 30761</strain>
    </source>
</reference>
<keyword evidence="2" id="KW-0732">Signal</keyword>
<accession>A0A9W9EXX0</accession>
<sequence length="214" mass="21864">MKWSTILPLAITTIALAPSVGAWEVTWHDSDNKKHSQSGHGPSDCIEIDNPKGRVFKVDAQGEKGINMLLFTNDDCDGDASGRATVEFTKASSQDLLGFKVVSISSSSSETATANNSTSSSATESPTGSSHHASSTGDSVSGGSSTSHSSAETTETSASTSSASKSVSATPTTSTPASATTSNSAAKLNMSKEMIAKSFLGSIFGLTVAHIIHS</sequence>
<dbReference type="GeneID" id="81360188"/>
<dbReference type="Proteomes" id="UP001149074">
    <property type="component" value="Unassembled WGS sequence"/>
</dbReference>
<evidence type="ECO:0000256" key="1">
    <source>
        <dbReference type="SAM" id="MobiDB-lite"/>
    </source>
</evidence>
<feature type="region of interest" description="Disordered" evidence="1">
    <location>
        <begin position="108"/>
        <end position="184"/>
    </location>
</feature>
<dbReference type="AlphaFoldDB" id="A0A9W9EXX0"/>
<proteinExistence type="predicted"/>
<dbReference type="OrthoDB" id="4368092at2759"/>
<protein>
    <submittedName>
        <fullName evidence="3">Uncharacterized protein</fullName>
    </submittedName>
</protein>
<evidence type="ECO:0000313" key="4">
    <source>
        <dbReference type="Proteomes" id="UP001149074"/>
    </source>
</evidence>
<organism evidence="3 4">
    <name type="scientific">Penicillium argentinense</name>
    <dbReference type="NCBI Taxonomy" id="1131581"/>
    <lineage>
        <taxon>Eukaryota</taxon>
        <taxon>Fungi</taxon>
        <taxon>Dikarya</taxon>
        <taxon>Ascomycota</taxon>
        <taxon>Pezizomycotina</taxon>
        <taxon>Eurotiomycetes</taxon>
        <taxon>Eurotiomycetidae</taxon>
        <taxon>Eurotiales</taxon>
        <taxon>Aspergillaceae</taxon>
        <taxon>Penicillium</taxon>
    </lineage>
</organism>
<dbReference type="RefSeq" id="XP_056472015.1">
    <property type="nucleotide sequence ID" value="XM_056621209.1"/>
</dbReference>
<feature type="signal peptide" evidence="2">
    <location>
        <begin position="1"/>
        <end position="22"/>
    </location>
</feature>
<evidence type="ECO:0000313" key="3">
    <source>
        <dbReference type="EMBL" id="KAJ5090033.1"/>
    </source>
</evidence>
<reference evidence="3" key="1">
    <citation type="submission" date="2022-11" db="EMBL/GenBank/DDBJ databases">
        <authorList>
            <person name="Petersen C."/>
        </authorList>
    </citation>
    <scope>NUCLEOTIDE SEQUENCE</scope>
    <source>
        <strain evidence="3">IBT 30761</strain>
    </source>
</reference>